<proteinExistence type="predicted"/>
<keyword evidence="5" id="KW-0472">Membrane</keyword>
<dbReference type="AlphaFoldDB" id="F1Z494"/>
<keyword evidence="5" id="KW-0812">Transmembrane</keyword>
<evidence type="ECO:0000313" key="7">
    <source>
        <dbReference type="EMBL" id="EGD60504.1"/>
    </source>
</evidence>
<dbReference type="Pfam" id="PF18312">
    <property type="entry name" value="ScsC_N"/>
    <property type="match status" value="1"/>
</dbReference>
<dbReference type="PANTHER" id="PTHR13887">
    <property type="entry name" value="GLUTATHIONE S-TRANSFERASE KAPPA"/>
    <property type="match status" value="1"/>
</dbReference>
<evidence type="ECO:0000256" key="5">
    <source>
        <dbReference type="SAM" id="Phobius"/>
    </source>
</evidence>
<dbReference type="InterPro" id="IPR013766">
    <property type="entry name" value="Thioredoxin_domain"/>
</dbReference>
<evidence type="ECO:0000259" key="6">
    <source>
        <dbReference type="PROSITE" id="PS51352"/>
    </source>
</evidence>
<evidence type="ECO:0000256" key="1">
    <source>
        <dbReference type="ARBA" id="ARBA00022729"/>
    </source>
</evidence>
<keyword evidence="1" id="KW-0732">Signal</keyword>
<keyword evidence="4" id="KW-0676">Redox-active center</keyword>
<dbReference type="InterPro" id="IPR041205">
    <property type="entry name" value="ScsC_N"/>
</dbReference>
<sequence>MQKPERSGFAYILAILVGIAAGGFGWYFASHRAVGNDAVSAQLASAGIDPRQRTAIEGLVRAYILDHPEILPEAMDKLQAKETSEKLAPVRAALETPFPGAVLGNPQGKVTLVEFTDFACTYCRGSVADINALIAANSDLKVVMRELPIISPQSEPAARMALAAAAQGKFAAYHTAMFAGARPDDASIAAAAAKAGLDMNAARTFAAGKEAQQELEHNLAFARQLGINGTPAFLIGGQVIPGAVGRDKLQEAVDAARKG</sequence>
<evidence type="ECO:0000256" key="3">
    <source>
        <dbReference type="ARBA" id="ARBA00023157"/>
    </source>
</evidence>
<dbReference type="InterPro" id="IPR036249">
    <property type="entry name" value="Thioredoxin-like_sf"/>
</dbReference>
<dbReference type="InParanoid" id="F1Z494"/>
<keyword evidence="2" id="KW-0560">Oxidoreductase</keyword>
<dbReference type="GO" id="GO:0016491">
    <property type="term" value="F:oxidoreductase activity"/>
    <property type="evidence" value="ECO:0007669"/>
    <property type="project" value="UniProtKB-KW"/>
</dbReference>
<dbReference type="Pfam" id="PF01323">
    <property type="entry name" value="DSBA"/>
    <property type="match status" value="1"/>
</dbReference>
<dbReference type="Proteomes" id="UP000004728">
    <property type="component" value="Unassembled WGS sequence"/>
</dbReference>
<name>F1Z494_9SPHN</name>
<organism evidence="7 8">
    <name type="scientific">Novosphingobium nitrogenifigens DSM 19370</name>
    <dbReference type="NCBI Taxonomy" id="983920"/>
    <lineage>
        <taxon>Bacteria</taxon>
        <taxon>Pseudomonadati</taxon>
        <taxon>Pseudomonadota</taxon>
        <taxon>Alphaproteobacteria</taxon>
        <taxon>Sphingomonadales</taxon>
        <taxon>Sphingomonadaceae</taxon>
        <taxon>Novosphingobium</taxon>
    </lineage>
</organism>
<feature type="domain" description="Thioredoxin" evidence="6">
    <location>
        <begin position="69"/>
        <end position="258"/>
    </location>
</feature>
<dbReference type="eggNOG" id="COG1651">
    <property type="taxonomic scope" value="Bacteria"/>
</dbReference>
<protein>
    <submittedName>
        <fullName evidence="7">DSBA oxidoreductase</fullName>
    </submittedName>
</protein>
<keyword evidence="5" id="KW-1133">Transmembrane helix</keyword>
<accession>F1Z494</accession>
<comment type="caution">
    <text evidence="7">The sequence shown here is derived from an EMBL/GenBank/DDBJ whole genome shotgun (WGS) entry which is preliminary data.</text>
</comment>
<dbReference type="PANTHER" id="PTHR13887:SF14">
    <property type="entry name" value="DISULFIDE BOND FORMATION PROTEIN D"/>
    <property type="match status" value="1"/>
</dbReference>
<evidence type="ECO:0000256" key="4">
    <source>
        <dbReference type="ARBA" id="ARBA00023284"/>
    </source>
</evidence>
<feature type="transmembrane region" description="Helical" evidence="5">
    <location>
        <begin position="9"/>
        <end position="29"/>
    </location>
</feature>
<dbReference type="OrthoDB" id="9780147at2"/>
<dbReference type="RefSeq" id="WP_008068326.1">
    <property type="nucleotide sequence ID" value="NZ_AQWK01000009.1"/>
</dbReference>
<dbReference type="PROSITE" id="PS51352">
    <property type="entry name" value="THIOREDOXIN_2"/>
    <property type="match status" value="1"/>
</dbReference>
<dbReference type="EMBL" id="AEWJ01000018">
    <property type="protein sequence ID" value="EGD60504.1"/>
    <property type="molecule type" value="Genomic_DNA"/>
</dbReference>
<dbReference type="Gene3D" id="3.40.30.10">
    <property type="entry name" value="Glutaredoxin"/>
    <property type="match status" value="1"/>
</dbReference>
<dbReference type="InterPro" id="IPR001853">
    <property type="entry name" value="DSBA-like_thioredoxin_dom"/>
</dbReference>
<dbReference type="FunCoup" id="F1Z494">
    <property type="interactions" value="76"/>
</dbReference>
<evidence type="ECO:0000313" key="8">
    <source>
        <dbReference type="Proteomes" id="UP000004728"/>
    </source>
</evidence>
<dbReference type="STRING" id="983920.Y88_2794"/>
<dbReference type="HOGENOM" id="CLU_000288_47_4_5"/>
<reference evidence="7 8" key="1">
    <citation type="journal article" date="2012" name="J. Bacteriol.">
        <title>Draft Genome Sequence of Novosphingobium nitrogenifigens Y88T.</title>
        <authorList>
            <person name="Strabala T.J."/>
            <person name="Macdonald L."/>
            <person name="Liu V."/>
            <person name="Smit A.M."/>
        </authorList>
    </citation>
    <scope>NUCLEOTIDE SEQUENCE [LARGE SCALE GENOMIC DNA]</scope>
    <source>
        <strain evidence="7 8">DSM 19370</strain>
    </source>
</reference>
<keyword evidence="8" id="KW-1185">Reference proteome</keyword>
<gene>
    <name evidence="7" type="ORF">Y88_2794</name>
</gene>
<dbReference type="SUPFAM" id="SSF52833">
    <property type="entry name" value="Thioredoxin-like"/>
    <property type="match status" value="1"/>
</dbReference>
<evidence type="ECO:0000256" key="2">
    <source>
        <dbReference type="ARBA" id="ARBA00023002"/>
    </source>
</evidence>
<keyword evidence="3" id="KW-1015">Disulfide bond</keyword>